<evidence type="ECO:0000313" key="3">
    <source>
        <dbReference type="Proteomes" id="UP001597018"/>
    </source>
</evidence>
<protein>
    <submittedName>
        <fullName evidence="2">CGNR zinc finger domain-containing protein</fullName>
    </submittedName>
</protein>
<dbReference type="PANTHER" id="PTHR35525">
    <property type="entry name" value="BLL6575 PROTEIN"/>
    <property type="match status" value="1"/>
</dbReference>
<dbReference type="SUPFAM" id="SSF160904">
    <property type="entry name" value="Jann2411-like"/>
    <property type="match status" value="1"/>
</dbReference>
<dbReference type="Gene3D" id="1.10.3300.10">
    <property type="entry name" value="Jann2411-like domain"/>
    <property type="match status" value="1"/>
</dbReference>
<dbReference type="PANTHER" id="PTHR35525:SF3">
    <property type="entry name" value="BLL6575 PROTEIN"/>
    <property type="match status" value="1"/>
</dbReference>
<evidence type="ECO:0000313" key="2">
    <source>
        <dbReference type="EMBL" id="MFD0923331.1"/>
    </source>
</evidence>
<dbReference type="RefSeq" id="WP_345601776.1">
    <property type="nucleotide sequence ID" value="NZ_BAABLT010000049.1"/>
</dbReference>
<feature type="domain" description="Zinc finger CGNR" evidence="1">
    <location>
        <begin position="146"/>
        <end position="188"/>
    </location>
</feature>
<keyword evidence="3" id="KW-1185">Reference proteome</keyword>
<dbReference type="InterPro" id="IPR023286">
    <property type="entry name" value="ABATE_dom_sf"/>
</dbReference>
<organism evidence="2 3">
    <name type="scientific">Saccharopolyspora rosea</name>
    <dbReference type="NCBI Taxonomy" id="524884"/>
    <lineage>
        <taxon>Bacteria</taxon>
        <taxon>Bacillati</taxon>
        <taxon>Actinomycetota</taxon>
        <taxon>Actinomycetes</taxon>
        <taxon>Pseudonocardiales</taxon>
        <taxon>Pseudonocardiaceae</taxon>
        <taxon>Saccharopolyspora</taxon>
    </lineage>
</organism>
<accession>A0ABW3FY82</accession>
<comment type="caution">
    <text evidence="2">The sequence shown here is derived from an EMBL/GenBank/DDBJ whole genome shotgun (WGS) entry which is preliminary data.</text>
</comment>
<dbReference type="Pfam" id="PF11706">
    <property type="entry name" value="zf-CGNR"/>
    <property type="match status" value="1"/>
</dbReference>
<reference evidence="3" key="1">
    <citation type="journal article" date="2019" name="Int. J. Syst. Evol. Microbiol.">
        <title>The Global Catalogue of Microorganisms (GCM) 10K type strain sequencing project: providing services to taxonomists for standard genome sequencing and annotation.</title>
        <authorList>
            <consortium name="The Broad Institute Genomics Platform"/>
            <consortium name="The Broad Institute Genome Sequencing Center for Infectious Disease"/>
            <person name="Wu L."/>
            <person name="Ma J."/>
        </authorList>
    </citation>
    <scope>NUCLEOTIDE SEQUENCE [LARGE SCALE GENOMIC DNA]</scope>
    <source>
        <strain evidence="3">CCUG 56401</strain>
    </source>
</reference>
<dbReference type="Proteomes" id="UP001597018">
    <property type="component" value="Unassembled WGS sequence"/>
</dbReference>
<dbReference type="Pfam" id="PF07336">
    <property type="entry name" value="ABATE"/>
    <property type="match status" value="1"/>
</dbReference>
<gene>
    <name evidence="2" type="ORF">ACFQ16_26615</name>
</gene>
<sequence length="192" mass="21020">MAEQRGDWVWDGGRPCLDLVNTVRDRWCGGRELLSGPAELAAWLRAVGLLDTANPTPAQVGAARRLREAVDRAARARAHGRAVAADDVRRINRVARWVHRAPPQLRARPDGSVVRWSPPPADPVRAALGALAADAVDLLAAEPFPRVAVCSSPRCGIRFLDASPAANRRWCSMARCGNRSKARQHYARSKDR</sequence>
<dbReference type="EMBL" id="JBHTIW010000032">
    <property type="protein sequence ID" value="MFD0923331.1"/>
    <property type="molecule type" value="Genomic_DNA"/>
</dbReference>
<name>A0ABW3FY82_9PSEU</name>
<evidence type="ECO:0000259" key="1">
    <source>
        <dbReference type="Pfam" id="PF11706"/>
    </source>
</evidence>
<proteinExistence type="predicted"/>
<dbReference type="InterPro" id="IPR010852">
    <property type="entry name" value="ABATE"/>
</dbReference>
<dbReference type="InterPro" id="IPR021005">
    <property type="entry name" value="Znf_CGNR"/>
</dbReference>